<evidence type="ECO:0000259" key="2">
    <source>
        <dbReference type="Pfam" id="PF09994"/>
    </source>
</evidence>
<protein>
    <submittedName>
        <fullName evidence="4">Uncharacterized conserved protein</fullName>
    </submittedName>
</protein>
<evidence type="ECO:0000313" key="3">
    <source>
        <dbReference type="EMBL" id="OPH33317.1"/>
    </source>
</evidence>
<organism evidence="4 6">
    <name type="scientific">Moraxella equi</name>
    <dbReference type="NCBI Taxonomy" id="60442"/>
    <lineage>
        <taxon>Bacteria</taxon>
        <taxon>Pseudomonadati</taxon>
        <taxon>Pseudomonadota</taxon>
        <taxon>Gammaproteobacteria</taxon>
        <taxon>Moraxellales</taxon>
        <taxon>Moraxellaceae</taxon>
        <taxon>Moraxella</taxon>
    </lineage>
</organism>
<dbReference type="EMBL" id="UGQF01000001">
    <property type="protein sequence ID" value="STZ03592.1"/>
    <property type="molecule type" value="Genomic_DNA"/>
</dbReference>
<dbReference type="EMBL" id="MXAP01000181">
    <property type="protein sequence ID" value="OPH33317.1"/>
    <property type="molecule type" value="Genomic_DNA"/>
</dbReference>
<evidence type="ECO:0000313" key="5">
    <source>
        <dbReference type="Proteomes" id="UP000190777"/>
    </source>
</evidence>
<dbReference type="PANTHER" id="PTHR33840:SF1">
    <property type="entry name" value="TLE1 PHOSPHOLIPASE DOMAIN-CONTAINING PROTEIN"/>
    <property type="match status" value="1"/>
</dbReference>
<feature type="compositionally biased region" description="Low complexity" evidence="1">
    <location>
        <begin position="1"/>
        <end position="10"/>
    </location>
</feature>
<dbReference type="Proteomes" id="UP000254618">
    <property type="component" value="Unassembled WGS sequence"/>
</dbReference>
<evidence type="ECO:0000313" key="4">
    <source>
        <dbReference type="EMBL" id="STZ03592.1"/>
    </source>
</evidence>
<sequence length="631" mass="71746">MEHTNTNTNTGQTPQKSIGKGTSNSKDNSCVECTVNHLEINVFFDGTWNSRYNSDRYNDPDKVHGVEATISKGENQKKTRRPFDGDTTYAERLLKTEYNGNNTSFARAPTGVDQLARAFGGSERMVALYVDGAGAVTPHKVREEPNPLVPAKHSDYDLENAHYSLIKQDFSGDSMIGSGLGMGDSGVYGKLGQMFRKIYNVIQQKSQAIEIDQVSFNVYGFSRGAATARMFVHRVLRYGYDKDITKEVDKLLNKEERYINQQPFDRISDKENRKPPAKQLSFKEDLKTTRFKVKFVGLFDTVSSIGMNHDDDVKDEKQQLVFSDTCRPNQVVHIVAGHEFRQKFATTTIASAVQNGCGFEVVLPGCHTDIGDGLETRWGFKDTKDGRVWKNKHVDDPTTICHKYNLANLPFIPLAKAKLLALGLFQVAQAEEKALMELQRADFNEIITILDKQGWFDKDKKEIWRDDSGWDKLKMDKIKVNRDFKNNSKSGIESISPDYPKIATKLMFDIMTDVGVNRNYDLGKYHADTVDDPYFQAFSEELIGEAMKRYKDFKTNKTQYCVNENIINGTQEGKDYYVGIKDANKSKILFHDYLHWCSTMKRDPASLLLAYVSVPHINPKTNQFYRTVYQG</sequence>
<dbReference type="Proteomes" id="UP000190777">
    <property type="component" value="Unassembled WGS sequence"/>
</dbReference>
<reference evidence="3 5" key="1">
    <citation type="submission" date="2017-03" db="EMBL/GenBank/DDBJ databases">
        <title>Draft genome sequence of Moraxella equi CCUG 4950T type strain.</title>
        <authorList>
            <person name="Salva-Serra F."/>
            <person name="Engstrom-Jakobsson H."/>
            <person name="Thorell K."/>
            <person name="Jaen-Luchoro D."/>
            <person name="Gonzales-Siles L."/>
            <person name="Karlsson R."/>
            <person name="Yazdan S."/>
            <person name="Boulund F."/>
            <person name="Johnning A."/>
            <person name="Engstrand L."/>
            <person name="Kristiansson E."/>
            <person name="Moore E."/>
        </authorList>
    </citation>
    <scope>NUCLEOTIDE SEQUENCE [LARGE SCALE GENOMIC DNA]</scope>
    <source>
        <strain evidence="3 5">CCUG 4950</strain>
    </source>
</reference>
<keyword evidence="5" id="KW-1185">Reference proteome</keyword>
<dbReference type="InterPro" id="IPR018712">
    <property type="entry name" value="Tle1-like_cat"/>
</dbReference>
<dbReference type="Pfam" id="PF09994">
    <property type="entry name" value="T6SS_Tle1-like_cat"/>
    <property type="match status" value="1"/>
</dbReference>
<dbReference type="RefSeq" id="WP_079326744.1">
    <property type="nucleotide sequence ID" value="NZ_MXAP01000181.1"/>
</dbReference>
<dbReference type="PANTHER" id="PTHR33840">
    <property type="match status" value="1"/>
</dbReference>
<name>A0A378QT17_9GAMM</name>
<gene>
    <name evidence="3" type="ORF">B5J93_12975</name>
    <name evidence="4" type="ORF">NCTC11012_01846</name>
</gene>
<accession>A0A378QT17</accession>
<proteinExistence type="predicted"/>
<feature type="domain" description="T6SS Phospholipase effector Tle1-like catalytic" evidence="2">
    <location>
        <begin position="108"/>
        <end position="375"/>
    </location>
</feature>
<feature type="compositionally biased region" description="Polar residues" evidence="1">
    <location>
        <begin position="11"/>
        <end position="26"/>
    </location>
</feature>
<evidence type="ECO:0000256" key="1">
    <source>
        <dbReference type="SAM" id="MobiDB-lite"/>
    </source>
</evidence>
<dbReference type="AlphaFoldDB" id="A0A378QT17"/>
<reference evidence="4 6" key="2">
    <citation type="submission" date="2018-06" db="EMBL/GenBank/DDBJ databases">
        <authorList>
            <consortium name="Pathogen Informatics"/>
            <person name="Doyle S."/>
        </authorList>
    </citation>
    <scope>NUCLEOTIDE SEQUENCE [LARGE SCALE GENOMIC DNA]</scope>
    <source>
        <strain evidence="4 6">NCTC11012</strain>
    </source>
</reference>
<feature type="region of interest" description="Disordered" evidence="1">
    <location>
        <begin position="1"/>
        <end position="26"/>
    </location>
</feature>
<evidence type="ECO:0000313" key="6">
    <source>
        <dbReference type="Proteomes" id="UP000254618"/>
    </source>
</evidence>